<comment type="similarity">
    <text evidence="1 6">Belongs to the universal ribosomal protein uS3 family.</text>
</comment>
<dbReference type="FunFam" id="3.30.1140.32:FF:000004">
    <property type="entry name" value="40S ribosomal protein S3"/>
    <property type="match status" value="1"/>
</dbReference>
<evidence type="ECO:0000313" key="9">
    <source>
        <dbReference type="EMBL" id="CAD8395366.1"/>
    </source>
</evidence>
<feature type="domain" description="KH type-2" evidence="8">
    <location>
        <begin position="20"/>
        <end position="97"/>
    </location>
</feature>
<dbReference type="GO" id="GO:0022627">
    <property type="term" value="C:cytosolic small ribosomal subunit"/>
    <property type="evidence" value="ECO:0007669"/>
    <property type="project" value="TreeGrafter"/>
</dbReference>
<dbReference type="InterPro" id="IPR036419">
    <property type="entry name" value="Ribosomal_S3_C_sf"/>
</dbReference>
<dbReference type="SUPFAM" id="SSF54821">
    <property type="entry name" value="Ribosomal protein S3 C-terminal domain"/>
    <property type="match status" value="1"/>
</dbReference>
<keyword evidence="2" id="KW-0694">RNA-binding</keyword>
<dbReference type="Gene3D" id="3.30.1140.32">
    <property type="entry name" value="Ribosomal protein S3, C-terminal domain"/>
    <property type="match status" value="1"/>
</dbReference>
<evidence type="ECO:0000256" key="4">
    <source>
        <dbReference type="ARBA" id="ARBA00023274"/>
    </source>
</evidence>
<dbReference type="PANTHER" id="PTHR11760">
    <property type="entry name" value="30S/40S RIBOSOMAL PROTEIN S3"/>
    <property type="match status" value="1"/>
</dbReference>
<dbReference type="InterPro" id="IPR004044">
    <property type="entry name" value="KH_dom_type_2"/>
</dbReference>
<dbReference type="EMBL" id="JAMWBK010000010">
    <property type="protein sequence ID" value="KAJ8901779.1"/>
    <property type="molecule type" value="Genomic_DNA"/>
</dbReference>
<evidence type="ECO:0000256" key="3">
    <source>
        <dbReference type="ARBA" id="ARBA00022980"/>
    </source>
</evidence>
<protein>
    <recommendedName>
        <fullName evidence="5">40S ribosomal protein S3</fullName>
    </recommendedName>
</protein>
<evidence type="ECO:0000256" key="5">
    <source>
        <dbReference type="ARBA" id="ARBA00035408"/>
    </source>
</evidence>
<dbReference type="InterPro" id="IPR057258">
    <property type="entry name" value="Ribosomal_uS3"/>
</dbReference>
<dbReference type="CDD" id="cd02413">
    <property type="entry name" value="KH-II_40S_S3"/>
    <property type="match status" value="1"/>
</dbReference>
<keyword evidence="3 6" id="KW-0689">Ribosomal protein</keyword>
<dbReference type="GO" id="GO:0003723">
    <property type="term" value="F:RNA binding"/>
    <property type="evidence" value="ECO:0007669"/>
    <property type="project" value="UniProtKB-KW"/>
</dbReference>
<evidence type="ECO:0000256" key="2">
    <source>
        <dbReference type="ARBA" id="ARBA00022884"/>
    </source>
</evidence>
<evidence type="ECO:0000313" key="11">
    <source>
        <dbReference type="Proteomes" id="UP001157974"/>
    </source>
</evidence>
<keyword evidence="4 6" id="KW-0687">Ribonucleoprotein</keyword>
<evidence type="ECO:0000259" key="8">
    <source>
        <dbReference type="Pfam" id="PF07650"/>
    </source>
</evidence>
<dbReference type="InterPro" id="IPR005703">
    <property type="entry name" value="Ribosomal_uS3_euk/arc"/>
</dbReference>
<reference evidence="9" key="1">
    <citation type="submission" date="2021-01" db="EMBL/GenBank/DDBJ databases">
        <authorList>
            <person name="Corre E."/>
            <person name="Pelletier E."/>
            <person name="Niang G."/>
            <person name="Scheremetjew M."/>
            <person name="Finn R."/>
            <person name="Kale V."/>
            <person name="Holt S."/>
            <person name="Cochrane G."/>
            <person name="Meng A."/>
            <person name="Brown T."/>
            <person name="Cohen L."/>
        </authorList>
    </citation>
    <scope>NUCLEOTIDE SEQUENCE</scope>
    <source>
        <strain evidence="9">UTEX LB 2760</strain>
    </source>
</reference>
<name>A0A7S0BIZ0_9RHOD</name>
<organism evidence="9">
    <name type="scientific">Rhodosorus marinus</name>
    <dbReference type="NCBI Taxonomy" id="101924"/>
    <lineage>
        <taxon>Eukaryota</taxon>
        <taxon>Rhodophyta</taxon>
        <taxon>Stylonematophyceae</taxon>
        <taxon>Stylonematales</taxon>
        <taxon>Stylonemataceae</taxon>
        <taxon>Rhodosorus</taxon>
    </lineage>
</organism>
<dbReference type="FunFam" id="3.30.300.20:FF:000006">
    <property type="entry name" value="40S ribosomal protein S3"/>
    <property type="match status" value="1"/>
</dbReference>
<dbReference type="GO" id="GO:0006412">
    <property type="term" value="P:translation"/>
    <property type="evidence" value="ECO:0007669"/>
    <property type="project" value="InterPro"/>
</dbReference>
<dbReference type="InterPro" id="IPR009019">
    <property type="entry name" value="KH_sf_prok-type"/>
</dbReference>
<dbReference type="OrthoDB" id="10248446at2759"/>
<evidence type="ECO:0000313" key="10">
    <source>
        <dbReference type="EMBL" id="KAJ8901779.1"/>
    </source>
</evidence>
<dbReference type="EMBL" id="HBEK01009814">
    <property type="protein sequence ID" value="CAD8395366.1"/>
    <property type="molecule type" value="Transcribed_RNA"/>
</dbReference>
<evidence type="ECO:0000259" key="7">
    <source>
        <dbReference type="Pfam" id="PF00189"/>
    </source>
</evidence>
<dbReference type="Pfam" id="PF07650">
    <property type="entry name" value="KH_2"/>
    <property type="match status" value="1"/>
</dbReference>
<dbReference type="Gene3D" id="3.30.300.20">
    <property type="match status" value="1"/>
</dbReference>
<dbReference type="SUPFAM" id="SSF54814">
    <property type="entry name" value="Prokaryotic type KH domain (KH-domain type II)"/>
    <property type="match status" value="1"/>
</dbReference>
<dbReference type="AlphaFoldDB" id="A0A7S0BIZ0"/>
<gene>
    <name evidence="10" type="ORF">NDN08_003985</name>
    <name evidence="9" type="ORF">RMAR0315_LOCUS5352</name>
</gene>
<dbReference type="GO" id="GO:0003735">
    <property type="term" value="F:structural constituent of ribosome"/>
    <property type="evidence" value="ECO:0007669"/>
    <property type="project" value="InterPro"/>
</dbReference>
<dbReference type="GO" id="GO:0005634">
    <property type="term" value="C:nucleus"/>
    <property type="evidence" value="ECO:0007669"/>
    <property type="project" value="TreeGrafter"/>
</dbReference>
<accession>A0A7S0BIZ0</accession>
<dbReference type="PANTHER" id="PTHR11760:SF32">
    <property type="entry name" value="SMALL RIBOSOMAL SUBUNIT PROTEIN US3"/>
    <property type="match status" value="1"/>
</dbReference>
<dbReference type="NCBIfam" id="NF003219">
    <property type="entry name" value="PRK04191.1"/>
    <property type="match status" value="1"/>
</dbReference>
<sequence length="230" mass="26003">MMNQVSKKRRFIMDGVFYAEMNEFFMRELPEDGYAGFDVRATPETPTRKEVRILATRPQNVLGERSRRIHELTALVQKRFNLTDDSIVLYVDKINNRGLCAIAQAESLKYKLIGGLAVRRACYGVVRFVMEAGAKGCEVAVSGKLRAQRAKTMKFMDGYLLSSGQPCKDYVQYAFRHVMLRQGVLGIKVKIMLPYDPEGKSGPSKAIPDSVIVLEPKEEEVQRPMPMGMV</sequence>
<reference evidence="10 11" key="2">
    <citation type="journal article" date="2023" name="Nat. Commun.">
        <title>Origin of minicircular mitochondrial genomes in red algae.</title>
        <authorList>
            <person name="Lee Y."/>
            <person name="Cho C.H."/>
            <person name="Lee Y.M."/>
            <person name="Park S.I."/>
            <person name="Yang J.H."/>
            <person name="West J.A."/>
            <person name="Bhattacharya D."/>
            <person name="Yoon H.S."/>
        </authorList>
    </citation>
    <scope>NUCLEOTIDE SEQUENCE [LARGE SCALE GENOMIC DNA]</scope>
    <source>
        <strain evidence="10 11">CCMP1338</strain>
        <tissue evidence="10">Whole cell</tissue>
    </source>
</reference>
<dbReference type="Pfam" id="PF00189">
    <property type="entry name" value="Ribosomal_S3_C"/>
    <property type="match status" value="1"/>
</dbReference>
<dbReference type="InterPro" id="IPR001351">
    <property type="entry name" value="Ribosomal_uS3_C"/>
</dbReference>
<keyword evidence="11" id="KW-1185">Reference proteome</keyword>
<proteinExistence type="inferred from homology"/>
<evidence type="ECO:0000256" key="6">
    <source>
        <dbReference type="RuleBase" id="RU003624"/>
    </source>
</evidence>
<dbReference type="InterPro" id="IPR018280">
    <property type="entry name" value="Ribosomal_uS3_CS"/>
</dbReference>
<dbReference type="PROSITE" id="PS00548">
    <property type="entry name" value="RIBOSOMAL_S3"/>
    <property type="match status" value="1"/>
</dbReference>
<dbReference type="Proteomes" id="UP001157974">
    <property type="component" value="Unassembled WGS sequence"/>
</dbReference>
<feature type="domain" description="Small ribosomal subunit protein uS3 C-terminal" evidence="7">
    <location>
        <begin position="109"/>
        <end position="191"/>
    </location>
</feature>
<dbReference type="InterPro" id="IPR015946">
    <property type="entry name" value="KH_dom-like_a/b"/>
</dbReference>
<evidence type="ECO:0000256" key="1">
    <source>
        <dbReference type="ARBA" id="ARBA00010761"/>
    </source>
</evidence>
<dbReference type="NCBIfam" id="TIGR01008">
    <property type="entry name" value="uS3_euk_arch"/>
    <property type="match status" value="1"/>
</dbReference>